<evidence type="ECO:0000256" key="1">
    <source>
        <dbReference type="ARBA" id="ARBA00022658"/>
    </source>
</evidence>
<feature type="repeat" description="RCC1" evidence="3">
    <location>
        <begin position="283"/>
        <end position="337"/>
    </location>
</feature>
<dbReference type="PROSITE" id="PS50012">
    <property type="entry name" value="RCC1_3"/>
    <property type="match status" value="3"/>
</dbReference>
<dbReference type="SUPFAM" id="SSF50985">
    <property type="entry name" value="RCC1/BLIP-II"/>
    <property type="match status" value="2"/>
</dbReference>
<evidence type="ECO:0000256" key="2">
    <source>
        <dbReference type="ARBA" id="ARBA00022737"/>
    </source>
</evidence>
<dbReference type="PROSITE" id="PS00626">
    <property type="entry name" value="RCC1_2"/>
    <property type="match status" value="2"/>
</dbReference>
<comment type="caution">
    <text evidence="5">The sequence shown here is derived from an EMBL/GenBank/DDBJ whole genome shotgun (WGS) entry which is preliminary data.</text>
</comment>
<dbReference type="Pfam" id="PF25390">
    <property type="entry name" value="WD40_RLD"/>
    <property type="match status" value="1"/>
</dbReference>
<feature type="domain" description="RCC1-like" evidence="4">
    <location>
        <begin position="30"/>
        <end position="335"/>
    </location>
</feature>
<dbReference type="GO" id="GO:0005737">
    <property type="term" value="C:cytoplasm"/>
    <property type="evidence" value="ECO:0007669"/>
    <property type="project" value="TreeGrafter"/>
</dbReference>
<dbReference type="Proteomes" id="UP001190700">
    <property type="component" value="Unassembled WGS sequence"/>
</dbReference>
<keyword evidence="1" id="KW-0344">Guanine-nucleotide releasing factor</keyword>
<evidence type="ECO:0000313" key="6">
    <source>
        <dbReference type="Proteomes" id="UP001190700"/>
    </source>
</evidence>
<protein>
    <recommendedName>
        <fullName evidence="4">RCC1-like domain-containing protein</fullName>
    </recommendedName>
</protein>
<evidence type="ECO:0000313" key="5">
    <source>
        <dbReference type="EMBL" id="KAK3245843.1"/>
    </source>
</evidence>
<dbReference type="Gene3D" id="2.130.10.30">
    <property type="entry name" value="Regulator of chromosome condensation 1/beta-lactamase-inhibitor protein II"/>
    <property type="match status" value="2"/>
</dbReference>
<accession>A0AAE0EZ53</accession>
<dbReference type="EMBL" id="LGRX02030310">
    <property type="protein sequence ID" value="KAK3245843.1"/>
    <property type="molecule type" value="Genomic_DNA"/>
</dbReference>
<feature type="repeat" description="RCC1" evidence="3">
    <location>
        <begin position="173"/>
        <end position="225"/>
    </location>
</feature>
<dbReference type="PANTHER" id="PTHR45982">
    <property type="entry name" value="REGULATOR OF CHROMOSOME CONDENSATION"/>
    <property type="match status" value="1"/>
</dbReference>
<reference evidence="5 6" key="1">
    <citation type="journal article" date="2015" name="Genome Biol. Evol.">
        <title>Comparative Genomics of a Bacterivorous Green Alga Reveals Evolutionary Causalities and Consequences of Phago-Mixotrophic Mode of Nutrition.</title>
        <authorList>
            <person name="Burns J.A."/>
            <person name="Paasch A."/>
            <person name="Narechania A."/>
            <person name="Kim E."/>
        </authorList>
    </citation>
    <scope>NUCLEOTIDE SEQUENCE [LARGE SCALE GENOMIC DNA]</scope>
    <source>
        <strain evidence="5 6">PLY_AMNH</strain>
    </source>
</reference>
<keyword evidence="6" id="KW-1185">Reference proteome</keyword>
<dbReference type="AlphaFoldDB" id="A0AAE0EZ53"/>
<keyword evidence="2" id="KW-0677">Repeat</keyword>
<dbReference type="InterPro" id="IPR058923">
    <property type="entry name" value="RCC1-like_dom"/>
</dbReference>
<organism evidence="5 6">
    <name type="scientific">Cymbomonas tetramitiformis</name>
    <dbReference type="NCBI Taxonomy" id="36881"/>
    <lineage>
        <taxon>Eukaryota</taxon>
        <taxon>Viridiplantae</taxon>
        <taxon>Chlorophyta</taxon>
        <taxon>Pyramimonadophyceae</taxon>
        <taxon>Pyramimonadales</taxon>
        <taxon>Pyramimonadaceae</taxon>
        <taxon>Cymbomonas</taxon>
    </lineage>
</organism>
<dbReference type="PANTHER" id="PTHR45982:SF1">
    <property type="entry name" value="REGULATOR OF CHROMOSOME CONDENSATION"/>
    <property type="match status" value="1"/>
</dbReference>
<evidence type="ECO:0000256" key="3">
    <source>
        <dbReference type="PROSITE-ProRule" id="PRU00235"/>
    </source>
</evidence>
<evidence type="ECO:0000259" key="4">
    <source>
        <dbReference type="Pfam" id="PF25390"/>
    </source>
</evidence>
<sequence>MGNQTHHTDCNLDLTKYDPYTCDYEVESESEPVEVSHENMNEAAVITYVCAHRYHTVFITDDGQAYSAGSTEYGKTGTGKYDNDTNLFTPTPVDTSNLEQNEGFVSCTADTSKTRFLTNFGNLYYTGDDSLFSKDNVVDIPTKADVFNFTDSDEYVVSMSAGYQHILFLTNNNRSYSYGSNDYGGLGVASNTDASEYAYLVDLPDDQPVVRVSAGYEHSLFLLANGSVYASGRSFDANLGYNALCLGSDGGNIVYVPKIIPDMIDVVDIRAGLHHTVIATSEPEIYTCGLNDDGQLSIQNTTQDATVPTPTVRNFAIFTTVVQISATSSNSVALERIDE</sequence>
<dbReference type="InterPro" id="IPR000408">
    <property type="entry name" value="Reg_chr_condens"/>
</dbReference>
<name>A0AAE0EZ53_9CHLO</name>
<dbReference type="GO" id="GO:0005085">
    <property type="term" value="F:guanyl-nucleotide exchange factor activity"/>
    <property type="evidence" value="ECO:0007669"/>
    <property type="project" value="TreeGrafter"/>
</dbReference>
<gene>
    <name evidence="5" type="ORF">CYMTET_44664</name>
</gene>
<dbReference type="InterPro" id="IPR051553">
    <property type="entry name" value="Ran_GTPase-activating"/>
</dbReference>
<dbReference type="InterPro" id="IPR009091">
    <property type="entry name" value="RCC1/BLIP-II"/>
</dbReference>
<feature type="repeat" description="RCC1" evidence="3">
    <location>
        <begin position="226"/>
        <end position="282"/>
    </location>
</feature>
<proteinExistence type="predicted"/>